<evidence type="ECO:0000256" key="3">
    <source>
        <dbReference type="ARBA" id="ARBA00023285"/>
    </source>
</evidence>
<evidence type="ECO:0000256" key="2">
    <source>
        <dbReference type="ARBA" id="ARBA00023239"/>
    </source>
</evidence>
<dbReference type="PANTHER" id="PTHR12110">
    <property type="entry name" value="HYDROXYPYRUVATE ISOMERASE"/>
    <property type="match status" value="1"/>
</dbReference>
<keyword evidence="7" id="KW-1185">Reference proteome</keyword>
<dbReference type="RefSeq" id="WP_115558053.1">
    <property type="nucleotide sequence ID" value="NZ_CP031376.1"/>
</dbReference>
<accession>A0A345Z3G4</accession>
<name>A0A345Z3G4_9MOLU</name>
<comment type="catalytic activity">
    <reaction evidence="4">
        <text>scyllo-inosose = 3D-3,5/4-trihydroxycyclohexane-1,2-dione + H2O</text>
        <dbReference type="Rhea" id="RHEA:14065"/>
        <dbReference type="ChEBI" id="CHEBI:15377"/>
        <dbReference type="ChEBI" id="CHEBI:17811"/>
        <dbReference type="ChEBI" id="CHEBI:28446"/>
        <dbReference type="EC" id="4.2.1.44"/>
    </reaction>
</comment>
<gene>
    <name evidence="4 6" type="primary">iolE</name>
    <name evidence="6" type="ORF">SALLE_v1c04690</name>
</gene>
<dbReference type="InterPro" id="IPR030823">
    <property type="entry name" value="IolE/MocC"/>
</dbReference>
<dbReference type="Pfam" id="PF01261">
    <property type="entry name" value="AP_endonuc_2"/>
    <property type="match status" value="1"/>
</dbReference>
<organism evidence="6 7">
    <name type="scientific">Spiroplasma alleghenense</name>
    <dbReference type="NCBI Taxonomy" id="216931"/>
    <lineage>
        <taxon>Bacteria</taxon>
        <taxon>Bacillati</taxon>
        <taxon>Mycoplasmatota</taxon>
        <taxon>Mollicutes</taxon>
        <taxon>Entomoplasmatales</taxon>
        <taxon>Spiroplasmataceae</taxon>
        <taxon>Spiroplasma</taxon>
    </lineage>
</organism>
<dbReference type="GO" id="GO:0030145">
    <property type="term" value="F:manganese ion binding"/>
    <property type="evidence" value="ECO:0007669"/>
    <property type="project" value="UniProtKB-UniRule"/>
</dbReference>
<feature type="domain" description="Xylose isomerase-like TIM barrel" evidence="5">
    <location>
        <begin position="40"/>
        <end position="280"/>
    </location>
</feature>
<dbReference type="EC" id="4.2.1.44" evidence="4"/>
<comment type="similarity">
    <text evidence="4">Belongs to the IolE/MocC family.</text>
</comment>
<dbReference type="EMBL" id="CP031376">
    <property type="protein sequence ID" value="AXK51143.1"/>
    <property type="molecule type" value="Genomic_DNA"/>
</dbReference>
<dbReference type="AlphaFoldDB" id="A0A345Z3G4"/>
<protein>
    <recommendedName>
        <fullName evidence="4">Inosose dehydratase</fullName>
        <ecNumber evidence="4">4.2.1.44</ecNumber>
    </recommendedName>
    <alternativeName>
        <fullName evidence="4">2-keto-myo-inositol dehydratase</fullName>
        <shortName evidence="4">2KMI dehydratase</shortName>
    </alternativeName>
</protein>
<proteinExistence type="inferred from homology"/>
<dbReference type="GO" id="GO:0019310">
    <property type="term" value="P:inositol catabolic process"/>
    <property type="evidence" value="ECO:0007669"/>
    <property type="project" value="UniProtKB-UniRule"/>
</dbReference>
<evidence type="ECO:0000259" key="5">
    <source>
        <dbReference type="Pfam" id="PF01261"/>
    </source>
</evidence>
<comment type="function">
    <text evidence="4">Catalyzes the dehydration of inosose (2-keto-myo-inositol, 2KMI or 2,4,6/3,5-pentahydroxycyclohexanone) to 3D-(3,5/4)-trihydroxycyclohexane-1,2-dione (D-2,3-diketo-4-deoxy-epi-inositol).</text>
</comment>
<dbReference type="PANTHER" id="PTHR12110:SF41">
    <property type="entry name" value="INOSOSE DEHYDRATASE"/>
    <property type="match status" value="1"/>
</dbReference>
<dbReference type="SUPFAM" id="SSF51658">
    <property type="entry name" value="Xylose isomerase-like"/>
    <property type="match status" value="1"/>
</dbReference>
<evidence type="ECO:0000313" key="7">
    <source>
        <dbReference type="Proteomes" id="UP000254792"/>
    </source>
</evidence>
<keyword evidence="2 4" id="KW-0456">Lyase</keyword>
<evidence type="ECO:0000256" key="4">
    <source>
        <dbReference type="HAMAP-Rule" id="MF_01672"/>
    </source>
</evidence>
<keyword evidence="3 4" id="KW-0170">Cobalt</keyword>
<dbReference type="Gene3D" id="3.20.20.150">
    <property type="entry name" value="Divalent-metal-dependent TIM barrel enzymes"/>
    <property type="match status" value="1"/>
</dbReference>
<dbReference type="InterPro" id="IPR023952">
    <property type="entry name" value="IolE"/>
</dbReference>
<dbReference type="InterPro" id="IPR036237">
    <property type="entry name" value="Xyl_isomerase-like_sf"/>
</dbReference>
<dbReference type="HAMAP" id="MF_01672">
    <property type="entry name" value="IolE"/>
    <property type="match status" value="1"/>
</dbReference>
<dbReference type="GO" id="GO:0050114">
    <property type="term" value="F:myo-inosose-2 dehydratase activity"/>
    <property type="evidence" value="ECO:0007669"/>
    <property type="project" value="UniProtKB-UniRule"/>
</dbReference>
<evidence type="ECO:0000256" key="1">
    <source>
        <dbReference type="ARBA" id="ARBA00023211"/>
    </source>
</evidence>
<keyword evidence="1 4" id="KW-0464">Manganese</keyword>
<dbReference type="InterPro" id="IPR050312">
    <property type="entry name" value="IolE/XylAMocC-like"/>
</dbReference>
<dbReference type="InterPro" id="IPR013022">
    <property type="entry name" value="Xyl_isomerase-like_TIM-brl"/>
</dbReference>
<comment type="cofactor">
    <cofactor evidence="4">
        <name>glutathione</name>
        <dbReference type="ChEBI" id="CHEBI:57925"/>
    </cofactor>
</comment>
<dbReference type="NCBIfam" id="TIGR04379">
    <property type="entry name" value="myo_inos_iolE"/>
    <property type="match status" value="1"/>
</dbReference>
<dbReference type="KEGG" id="salx:SALLE_v1c04690"/>
<dbReference type="OrthoDB" id="9779184at2"/>
<evidence type="ECO:0000313" key="6">
    <source>
        <dbReference type="EMBL" id="AXK51143.1"/>
    </source>
</evidence>
<comment type="cofactor">
    <cofactor evidence="4">
        <name>Co(2+)</name>
        <dbReference type="ChEBI" id="CHEBI:48828"/>
    </cofactor>
    <cofactor evidence="4">
        <name>Mn(2+)</name>
        <dbReference type="ChEBI" id="CHEBI:29035"/>
    </cofactor>
</comment>
<sequence>MLNDYEIKLAIAPIAWTNDDMPELGSENTFEQCISEMSLSGFQGTEIGNKYPKDPKILKVYLDQRNLSVASAWFSAYLTTKPFEEVKKDFIKHRDFLYDLGAKVIVVSEQGHSIQGDFAKSIFKDKPIFSDLQWKSLTTGLELLGDLAHEKDMEIVYHHHMGTGVQTTSEIDRLMKETDESKVKLLLDTGHLLYSGEDPFEIFEKYSQRIKHMHFKDIRSAKLAETIDKKLSFLDSVKIGVFTVPGDGIFDYKPFVEKVKAAKYRGWIVVEAEQDPAVANPFTYALIARNYMKKTCDI</sequence>
<reference evidence="6 7" key="1">
    <citation type="submission" date="2018-07" db="EMBL/GenBank/DDBJ databases">
        <title>Complete genome sequence of Spiroplasma alleghenense PLHS-1 (ATCC 51752).</title>
        <authorList>
            <person name="Chou L."/>
            <person name="Lee T.-Y."/>
            <person name="Tsai Y.-M."/>
            <person name="Kuo C.-H."/>
        </authorList>
    </citation>
    <scope>NUCLEOTIDE SEQUENCE [LARGE SCALE GENOMIC DNA]</scope>
    <source>
        <strain evidence="6 7">PLHS-1</strain>
    </source>
</reference>
<dbReference type="Proteomes" id="UP000254792">
    <property type="component" value="Chromosome"/>
</dbReference>